<evidence type="ECO:0000259" key="3">
    <source>
        <dbReference type="Pfam" id="PF01266"/>
    </source>
</evidence>
<dbReference type="InterPro" id="IPR036188">
    <property type="entry name" value="FAD/NAD-bd_sf"/>
</dbReference>
<keyword evidence="2" id="KW-0560">Oxidoreductase</keyword>
<protein>
    <submittedName>
        <fullName evidence="4">FAD-binding oxidoreductase</fullName>
    </submittedName>
</protein>
<dbReference type="PANTHER" id="PTHR13847:SF280">
    <property type="entry name" value="D-AMINO ACID DEHYDROGENASE"/>
    <property type="match status" value="1"/>
</dbReference>
<dbReference type="PROSITE" id="PS51257">
    <property type="entry name" value="PROKAR_LIPOPROTEIN"/>
    <property type="match status" value="1"/>
</dbReference>
<accession>A0A6I0DHS3</accession>
<dbReference type="EMBL" id="WBWX01000017">
    <property type="protein sequence ID" value="KAB2790798.1"/>
    <property type="molecule type" value="Genomic_DNA"/>
</dbReference>
<comment type="similarity">
    <text evidence="1">Belongs to the DadA oxidoreductase family.</text>
</comment>
<name>A0A6I0DHS3_BRUAN</name>
<evidence type="ECO:0000313" key="5">
    <source>
        <dbReference type="Proteomes" id="UP000441102"/>
    </source>
</evidence>
<evidence type="ECO:0000256" key="1">
    <source>
        <dbReference type="ARBA" id="ARBA00009410"/>
    </source>
</evidence>
<dbReference type="Pfam" id="PF01266">
    <property type="entry name" value="DAO"/>
    <property type="match status" value="1"/>
</dbReference>
<dbReference type="GO" id="GO:0005886">
    <property type="term" value="C:plasma membrane"/>
    <property type="evidence" value="ECO:0007669"/>
    <property type="project" value="TreeGrafter"/>
</dbReference>
<evidence type="ECO:0000313" key="4">
    <source>
        <dbReference type="EMBL" id="KAB2790798.1"/>
    </source>
</evidence>
<dbReference type="PANTHER" id="PTHR13847">
    <property type="entry name" value="SARCOSINE DEHYDROGENASE-RELATED"/>
    <property type="match status" value="1"/>
</dbReference>
<proteinExistence type="inferred from homology"/>
<dbReference type="Gene3D" id="3.30.9.10">
    <property type="entry name" value="D-Amino Acid Oxidase, subunit A, domain 2"/>
    <property type="match status" value="2"/>
</dbReference>
<dbReference type="GO" id="GO:0005737">
    <property type="term" value="C:cytoplasm"/>
    <property type="evidence" value="ECO:0007669"/>
    <property type="project" value="TreeGrafter"/>
</dbReference>
<reference evidence="4 5" key="1">
    <citation type="submission" date="2019-09" db="EMBL/GenBank/DDBJ databases">
        <title>Taxonomic organization of the family Brucellaceae based on a phylogenomic approach.</title>
        <authorList>
            <person name="Leclercq S."/>
            <person name="Cloeckaert A."/>
            <person name="Zygmunt M.S."/>
        </authorList>
    </citation>
    <scope>NUCLEOTIDE SEQUENCE [LARGE SCALE GENOMIC DNA]</scope>
    <source>
        <strain evidence="4 5">CCUG 34461</strain>
    </source>
</reference>
<dbReference type="SUPFAM" id="SSF51905">
    <property type="entry name" value="FAD/NAD(P)-binding domain"/>
    <property type="match status" value="1"/>
</dbReference>
<dbReference type="GO" id="GO:0008718">
    <property type="term" value="F:D-amino-acid dehydrogenase activity"/>
    <property type="evidence" value="ECO:0007669"/>
    <property type="project" value="TreeGrafter"/>
</dbReference>
<evidence type="ECO:0000256" key="2">
    <source>
        <dbReference type="ARBA" id="ARBA00023002"/>
    </source>
</evidence>
<dbReference type="InterPro" id="IPR006076">
    <property type="entry name" value="FAD-dep_OxRdtase"/>
</dbReference>
<gene>
    <name evidence="4" type="ORF">F9L06_24560</name>
</gene>
<feature type="domain" description="FAD dependent oxidoreductase" evidence="3">
    <location>
        <begin position="14"/>
        <end position="405"/>
    </location>
</feature>
<dbReference type="RefSeq" id="WP_151577126.1">
    <property type="nucleotide sequence ID" value="NZ_WBWX01000017.1"/>
</dbReference>
<dbReference type="GO" id="GO:0055130">
    <property type="term" value="P:D-alanine catabolic process"/>
    <property type="evidence" value="ECO:0007669"/>
    <property type="project" value="TreeGrafter"/>
</dbReference>
<dbReference type="Proteomes" id="UP000441102">
    <property type="component" value="Unassembled WGS sequence"/>
</dbReference>
<dbReference type="AlphaFoldDB" id="A0A6I0DHS3"/>
<sequence length="423" mass="45024">MGARGNLHGSNAWDLIVVGGGIVGCSAALYAARSGLRVLLVERDTPGSAQSGRNLGFVRQQGRDFRELPLAMASLRLWNGLEKDLGRSVGWFCGGNIVLAVNDADMAHQADWQAKAKDFGLDTELLTPAEVAGKLPFLSEKAGVRGAMFTASDGRAEPGRATRALFEAAVERGVSVVLGGSVKRLDIQAGRIHGVWIDGRLCRADTVLCAAGTGSGRLLRAVGYDLPQERIRATVARSLPVPHLTIDPCISLPQTGLRQDVNGAIVLSVAGGEYDMRLDSWRYMRHYRETRKGNPDAARINYLGPIQPFIPSHRAAPIADIAPTREAVQPALHRVRQARAELRRFLPALAEVAIDTVWAGIIDTLPDVVPVMGKVEAVEGLLVATGFSGHGFGLGPMAGKVMAELAAGQSPSVDISALSPARF</sequence>
<dbReference type="Gene3D" id="3.50.50.60">
    <property type="entry name" value="FAD/NAD(P)-binding domain"/>
    <property type="match status" value="2"/>
</dbReference>
<organism evidence="4 5">
    <name type="scientific">Brucella anthropi</name>
    <name type="common">Ochrobactrum anthropi</name>
    <dbReference type="NCBI Taxonomy" id="529"/>
    <lineage>
        <taxon>Bacteria</taxon>
        <taxon>Pseudomonadati</taxon>
        <taxon>Pseudomonadota</taxon>
        <taxon>Alphaproteobacteria</taxon>
        <taxon>Hyphomicrobiales</taxon>
        <taxon>Brucellaceae</taxon>
        <taxon>Brucella/Ochrobactrum group</taxon>
        <taxon>Brucella</taxon>
    </lineage>
</organism>
<comment type="caution">
    <text evidence="4">The sequence shown here is derived from an EMBL/GenBank/DDBJ whole genome shotgun (WGS) entry which is preliminary data.</text>
</comment>